<evidence type="ECO:0000313" key="13">
    <source>
        <dbReference type="Proteomes" id="UP000184241"/>
    </source>
</evidence>
<evidence type="ECO:0000256" key="2">
    <source>
        <dbReference type="ARBA" id="ARBA00022475"/>
    </source>
</evidence>
<proteinExistence type="inferred from homology"/>
<evidence type="ECO:0000256" key="4">
    <source>
        <dbReference type="ARBA" id="ARBA00022692"/>
    </source>
</evidence>
<keyword evidence="4 11" id="KW-0812">Transmembrane</keyword>
<comment type="subunit">
    <text evidence="11">The system is composed of three essential subunits: KdpA, KdpB and KdpC.</text>
</comment>
<evidence type="ECO:0000256" key="1">
    <source>
        <dbReference type="ARBA" id="ARBA00022448"/>
    </source>
</evidence>
<dbReference type="PANTHER" id="PTHR30042">
    <property type="entry name" value="POTASSIUM-TRANSPORTING ATPASE C CHAIN"/>
    <property type="match status" value="1"/>
</dbReference>
<evidence type="ECO:0000313" key="12">
    <source>
        <dbReference type="EMBL" id="SHI21023.1"/>
    </source>
</evidence>
<protein>
    <recommendedName>
        <fullName evidence="11">Potassium-transporting ATPase KdpC subunit</fullName>
    </recommendedName>
    <alternativeName>
        <fullName evidence="11">ATP phosphohydrolase [potassium-transporting] C chain</fullName>
    </alternativeName>
    <alternativeName>
        <fullName evidence="11">Potassium-binding and translocating subunit C</fullName>
    </alternativeName>
    <alternativeName>
        <fullName evidence="11">Potassium-translocating ATPase C chain</fullName>
    </alternativeName>
</protein>
<keyword evidence="10 11" id="KW-0472">Membrane</keyword>
<evidence type="ECO:0000256" key="5">
    <source>
        <dbReference type="ARBA" id="ARBA00022741"/>
    </source>
</evidence>
<dbReference type="EMBL" id="FQXU01000008">
    <property type="protein sequence ID" value="SHI21023.1"/>
    <property type="molecule type" value="Genomic_DNA"/>
</dbReference>
<feature type="transmembrane region" description="Helical" evidence="11">
    <location>
        <begin position="12"/>
        <end position="38"/>
    </location>
</feature>
<accession>A0A1M5ZAU4</accession>
<dbReference type="HAMAP" id="MF_00276">
    <property type="entry name" value="KdpC"/>
    <property type="match status" value="1"/>
</dbReference>
<name>A0A1M5ZAU4_9CLOT</name>
<keyword evidence="8 11" id="KW-1133">Transmembrane helix</keyword>
<organism evidence="12 13">
    <name type="scientific">Clostridium intestinale DSM 6191</name>
    <dbReference type="NCBI Taxonomy" id="1121320"/>
    <lineage>
        <taxon>Bacteria</taxon>
        <taxon>Bacillati</taxon>
        <taxon>Bacillota</taxon>
        <taxon>Clostridia</taxon>
        <taxon>Eubacteriales</taxon>
        <taxon>Clostridiaceae</taxon>
        <taxon>Clostridium</taxon>
    </lineage>
</organism>
<dbReference type="GO" id="GO:0005524">
    <property type="term" value="F:ATP binding"/>
    <property type="evidence" value="ECO:0007669"/>
    <property type="project" value="UniProtKB-UniRule"/>
</dbReference>
<dbReference type="Proteomes" id="UP000184241">
    <property type="component" value="Unassembled WGS sequence"/>
</dbReference>
<comment type="subcellular location">
    <subcellularLocation>
        <location evidence="11">Cell membrane</location>
        <topology evidence="11">Single-pass membrane protein</topology>
    </subcellularLocation>
</comment>
<evidence type="ECO:0000256" key="11">
    <source>
        <dbReference type="HAMAP-Rule" id="MF_00276"/>
    </source>
</evidence>
<keyword evidence="5 11" id="KW-0547">Nucleotide-binding</keyword>
<sequence length="186" mass="20492">MSSFIKSLKPAFLCFVAMTLICGVIYTGAVTGVAKLLFSNKSNGSIITVTLKDGTKVDYGSELIAQEFTSEEYLIGRPMGNTNLSPTSKEQQKLVEERVKWWRDFDSKNEEDIPIDLVTSSGSGVDPYISKEAAAFQVKRIAEARGIDESRVENIISKYTKERVLGFMGQPGVNVLKVNLALDNLL</sequence>
<reference evidence="12 13" key="1">
    <citation type="submission" date="2016-11" db="EMBL/GenBank/DDBJ databases">
        <authorList>
            <person name="Jaros S."/>
            <person name="Januszkiewicz K."/>
            <person name="Wedrychowicz H."/>
        </authorList>
    </citation>
    <scope>NUCLEOTIDE SEQUENCE [LARGE SCALE GENOMIC DNA]</scope>
    <source>
        <strain evidence="12 13">DSM 6191</strain>
    </source>
</reference>
<comment type="similarity">
    <text evidence="11">Belongs to the KdpC family.</text>
</comment>
<keyword evidence="1 11" id="KW-0813">Transport</keyword>
<dbReference type="InterPro" id="IPR003820">
    <property type="entry name" value="KdpC"/>
</dbReference>
<dbReference type="GO" id="GO:0008556">
    <property type="term" value="F:P-type potassium transmembrane transporter activity"/>
    <property type="evidence" value="ECO:0007669"/>
    <property type="project" value="InterPro"/>
</dbReference>
<gene>
    <name evidence="11" type="primary">kdpC</name>
    <name evidence="12" type="ORF">SAMN02745941_02681</name>
</gene>
<dbReference type="PIRSF" id="PIRSF001296">
    <property type="entry name" value="K_ATPase_KdpC"/>
    <property type="match status" value="1"/>
</dbReference>
<dbReference type="GO" id="GO:0005886">
    <property type="term" value="C:plasma membrane"/>
    <property type="evidence" value="ECO:0007669"/>
    <property type="project" value="UniProtKB-SubCell"/>
</dbReference>
<evidence type="ECO:0000256" key="9">
    <source>
        <dbReference type="ARBA" id="ARBA00023065"/>
    </source>
</evidence>
<evidence type="ECO:0000256" key="3">
    <source>
        <dbReference type="ARBA" id="ARBA00022538"/>
    </source>
</evidence>
<dbReference type="AlphaFoldDB" id="A0A1M5ZAU4"/>
<dbReference type="NCBIfam" id="TIGR00681">
    <property type="entry name" value="kdpC"/>
    <property type="match status" value="1"/>
</dbReference>
<keyword evidence="2 11" id="KW-1003">Cell membrane</keyword>
<evidence type="ECO:0000256" key="10">
    <source>
        <dbReference type="ARBA" id="ARBA00023136"/>
    </source>
</evidence>
<dbReference type="RefSeq" id="WP_073020142.1">
    <property type="nucleotide sequence ID" value="NZ_FQXU01000008.1"/>
</dbReference>
<evidence type="ECO:0000256" key="7">
    <source>
        <dbReference type="ARBA" id="ARBA00022958"/>
    </source>
</evidence>
<evidence type="ECO:0000256" key="6">
    <source>
        <dbReference type="ARBA" id="ARBA00022840"/>
    </source>
</evidence>
<keyword evidence="6 11" id="KW-0067">ATP-binding</keyword>
<keyword evidence="7 11" id="KW-0630">Potassium</keyword>
<keyword evidence="9 11" id="KW-0406">Ion transport</keyword>
<evidence type="ECO:0000256" key="8">
    <source>
        <dbReference type="ARBA" id="ARBA00022989"/>
    </source>
</evidence>
<comment type="function">
    <text evidence="11">Part of the high-affinity ATP-driven potassium transport (or Kdp) system, which catalyzes the hydrolysis of ATP coupled with the electrogenic transport of potassium into the cytoplasm. This subunit acts as a catalytic chaperone that increases the ATP-binding affinity of the ATP-hydrolyzing subunit KdpB by the formation of a transient KdpB/KdpC/ATP ternary complex.</text>
</comment>
<keyword evidence="3 11" id="KW-0633">Potassium transport</keyword>
<dbReference type="Pfam" id="PF02669">
    <property type="entry name" value="KdpC"/>
    <property type="match status" value="1"/>
</dbReference>
<dbReference type="PANTHER" id="PTHR30042:SF2">
    <property type="entry name" value="POTASSIUM-TRANSPORTING ATPASE KDPC SUBUNIT"/>
    <property type="match status" value="1"/>
</dbReference>